<dbReference type="Proteomes" id="UP000245533">
    <property type="component" value="Unassembled WGS sequence"/>
</dbReference>
<keyword evidence="2" id="KW-1185">Reference proteome</keyword>
<sequence length="181" mass="20678">MTRSDYLALIDAYGGHFKISEFDIQDSIGRMDTGFLQSFLAWRQWTGMPTMITSAWRRNDQKSHGKGKAIDCLLFTQWRVQQASALNHWLLATTWPFQGVGLYFDWSYKCPITKADIPAIGLHVDGWSGNTTKQRPLRWLRINGLYYYQSVVNGSFFCQTNSKSITLDQALKLHATTAEAV</sequence>
<evidence type="ECO:0000313" key="2">
    <source>
        <dbReference type="Proteomes" id="UP000245533"/>
    </source>
</evidence>
<protein>
    <submittedName>
        <fullName evidence="1">Uncharacterized protein</fullName>
    </submittedName>
</protein>
<evidence type="ECO:0000313" key="1">
    <source>
        <dbReference type="EMBL" id="PWN06101.1"/>
    </source>
</evidence>
<dbReference type="RefSeq" id="WP_109646894.1">
    <property type="nucleotide sequence ID" value="NZ_QGGB01000007.1"/>
</dbReference>
<dbReference type="SUPFAM" id="SSF55166">
    <property type="entry name" value="Hedgehog/DD-peptidase"/>
    <property type="match status" value="1"/>
</dbReference>
<dbReference type="OrthoDB" id="1523575at2"/>
<dbReference type="EMBL" id="QGGB01000007">
    <property type="protein sequence ID" value="PWN06101.1"/>
    <property type="molecule type" value="Genomic_DNA"/>
</dbReference>
<proteinExistence type="predicted"/>
<organism evidence="1 2">
    <name type="scientific">Rhodohalobacter mucosus</name>
    <dbReference type="NCBI Taxonomy" id="2079485"/>
    <lineage>
        <taxon>Bacteria</taxon>
        <taxon>Pseudomonadati</taxon>
        <taxon>Balneolota</taxon>
        <taxon>Balneolia</taxon>
        <taxon>Balneolales</taxon>
        <taxon>Balneolaceae</taxon>
        <taxon>Rhodohalobacter</taxon>
    </lineage>
</organism>
<dbReference type="InterPro" id="IPR009045">
    <property type="entry name" value="Zn_M74/Hedgehog-like"/>
</dbReference>
<comment type="caution">
    <text evidence="1">The sequence shown here is derived from an EMBL/GenBank/DDBJ whole genome shotgun (WGS) entry which is preliminary data.</text>
</comment>
<name>A0A316TQY3_9BACT</name>
<gene>
    <name evidence="1" type="ORF">DDZ15_09615</name>
</gene>
<accession>A0A316TQY3</accession>
<dbReference type="AlphaFoldDB" id="A0A316TQY3"/>
<reference evidence="1 2" key="1">
    <citation type="submission" date="2018-05" db="EMBL/GenBank/DDBJ databases">
        <title>Rhodohalobacter halophilus gen. nov., sp. nov., a moderately halophilic member of the family Balneolaceae.</title>
        <authorList>
            <person name="Liu Z.-W."/>
        </authorList>
    </citation>
    <scope>NUCLEOTIDE SEQUENCE [LARGE SCALE GENOMIC DNA]</scope>
    <source>
        <strain evidence="1 2">8A47</strain>
    </source>
</reference>